<dbReference type="GO" id="GO:0003824">
    <property type="term" value="F:catalytic activity"/>
    <property type="evidence" value="ECO:0007669"/>
    <property type="project" value="UniProtKB-ARBA"/>
</dbReference>
<reference evidence="3" key="1">
    <citation type="submission" date="2021-01" db="EMBL/GenBank/DDBJ databases">
        <title>Whole genome shotgun sequence of Cellulomonas chitinilytica NBRC 110799.</title>
        <authorList>
            <person name="Komaki H."/>
            <person name="Tamura T."/>
        </authorList>
    </citation>
    <scope>NUCLEOTIDE SEQUENCE</scope>
    <source>
        <strain evidence="3">NBRC 110799</strain>
    </source>
</reference>
<feature type="compositionally biased region" description="Pro residues" evidence="1">
    <location>
        <begin position="35"/>
        <end position="46"/>
    </location>
</feature>
<feature type="compositionally biased region" description="Basic and acidic residues" evidence="1">
    <location>
        <begin position="1"/>
        <end position="13"/>
    </location>
</feature>
<dbReference type="InterPro" id="IPR052897">
    <property type="entry name" value="Sec-Metab_Biosynth_Hydrolase"/>
</dbReference>
<keyword evidence="4" id="KW-1185">Reference proteome</keyword>
<dbReference type="EMBL" id="BONK01000006">
    <property type="protein sequence ID" value="GIG21219.1"/>
    <property type="molecule type" value="Genomic_DNA"/>
</dbReference>
<dbReference type="PANTHER" id="PTHR37017:SF11">
    <property type="entry name" value="ESTERASE_LIPASE_THIOESTERASE DOMAIN-CONTAINING PROTEIN"/>
    <property type="match status" value="1"/>
</dbReference>
<proteinExistence type="predicted"/>
<evidence type="ECO:0000259" key="2">
    <source>
        <dbReference type="Pfam" id="PF12697"/>
    </source>
</evidence>
<comment type="caution">
    <text evidence="3">The sequence shown here is derived from an EMBL/GenBank/DDBJ whole genome shotgun (WGS) entry which is preliminary data.</text>
</comment>
<dbReference type="InterPro" id="IPR029058">
    <property type="entry name" value="AB_hydrolase_fold"/>
</dbReference>
<dbReference type="Gene3D" id="3.40.50.1820">
    <property type="entry name" value="alpha/beta hydrolase"/>
    <property type="match status" value="1"/>
</dbReference>
<accession>A0A919U2L1</accession>
<dbReference type="AlphaFoldDB" id="A0A919U2L1"/>
<feature type="region of interest" description="Disordered" evidence="1">
    <location>
        <begin position="1"/>
        <end position="46"/>
    </location>
</feature>
<evidence type="ECO:0000313" key="3">
    <source>
        <dbReference type="EMBL" id="GIG21219.1"/>
    </source>
</evidence>
<name>A0A919U2L1_9CELL</name>
<evidence type="ECO:0000256" key="1">
    <source>
        <dbReference type="SAM" id="MobiDB-lite"/>
    </source>
</evidence>
<dbReference type="SUPFAM" id="SSF53474">
    <property type="entry name" value="alpha/beta-Hydrolases"/>
    <property type="match status" value="1"/>
</dbReference>
<sequence length="298" mass="32217">MERPPHQSPEHTDSQLTLEALSQPYRDGLPDEYPPDWPGDPQPPQVPVEDADWFPAAPVEELVLVEPQSVVRTFVLIPGAGGSAWVWSRVAPLLVEAGHEVIAVDLPGDDEAAGLTRYAELVVDAIGSRSEVVVVAGSLGGFTAPLVCERVPVRELVFVSAMVPQPGETARDWWANTGASEAQGEAARAGGYGPFDVATYFLHDVDAEVVAEGEPYQRSEADIAFESVCDFTAWPPVRIRVLAGDDDRFFPVGLQRRVARDRLGVEADTLPGGHLLPLVQPRLVADYLLHATRPGHVS</sequence>
<dbReference type="PANTHER" id="PTHR37017">
    <property type="entry name" value="AB HYDROLASE-1 DOMAIN-CONTAINING PROTEIN-RELATED"/>
    <property type="match status" value="1"/>
</dbReference>
<dbReference type="Pfam" id="PF12697">
    <property type="entry name" value="Abhydrolase_6"/>
    <property type="match status" value="1"/>
</dbReference>
<gene>
    <name evidence="3" type="ORF">Cch01nite_19430</name>
</gene>
<evidence type="ECO:0000313" key="4">
    <source>
        <dbReference type="Proteomes" id="UP000632740"/>
    </source>
</evidence>
<organism evidence="3 4">
    <name type="scientific">Cellulomonas chitinilytica</name>
    <dbReference type="NCBI Taxonomy" id="398759"/>
    <lineage>
        <taxon>Bacteria</taxon>
        <taxon>Bacillati</taxon>
        <taxon>Actinomycetota</taxon>
        <taxon>Actinomycetes</taxon>
        <taxon>Micrococcales</taxon>
        <taxon>Cellulomonadaceae</taxon>
        <taxon>Cellulomonas</taxon>
    </lineage>
</organism>
<protein>
    <recommendedName>
        <fullName evidence="2">AB hydrolase-1 domain-containing protein</fullName>
    </recommendedName>
</protein>
<dbReference type="InterPro" id="IPR000073">
    <property type="entry name" value="AB_hydrolase_1"/>
</dbReference>
<feature type="domain" description="AB hydrolase-1" evidence="2">
    <location>
        <begin position="74"/>
        <end position="286"/>
    </location>
</feature>
<dbReference type="Proteomes" id="UP000632740">
    <property type="component" value="Unassembled WGS sequence"/>
</dbReference>